<dbReference type="EMBL" id="SGXE01000001">
    <property type="protein sequence ID" value="RZS99081.1"/>
    <property type="molecule type" value="Genomic_DNA"/>
</dbReference>
<evidence type="ECO:0000313" key="1">
    <source>
        <dbReference type="EMBL" id="RZS99081.1"/>
    </source>
</evidence>
<evidence type="ECO:0008006" key="3">
    <source>
        <dbReference type="Google" id="ProtNLM"/>
    </source>
</evidence>
<keyword evidence="2" id="KW-1185">Reference proteome</keyword>
<sequence length="181" mass="20854">MYRTLLVSFLIVNMGLSYSCNKLKKNPETEKGKETTSVPQVKAEIAVEKTKDYIVEDSILKNYTHIYTAYDFETSDSYNQMLALNWLHQDTIAYYLEYYNQLCEGYYTGNVIINKSQTKHAITNNDSLSLAVLEYLEQKESELVVVIQFLDQNKDSVAAGVFASEYAVECSPYEFIMHKIQ</sequence>
<proteinExistence type="predicted"/>
<evidence type="ECO:0000313" key="2">
    <source>
        <dbReference type="Proteomes" id="UP000292262"/>
    </source>
</evidence>
<comment type="caution">
    <text evidence="1">The sequence shown here is derived from an EMBL/GenBank/DDBJ whole genome shotgun (WGS) entry which is preliminary data.</text>
</comment>
<reference evidence="1 2" key="1">
    <citation type="submission" date="2019-02" db="EMBL/GenBank/DDBJ databases">
        <title>Genomic Encyclopedia of Type Strains, Phase IV (KMG-IV): sequencing the most valuable type-strain genomes for metagenomic binning, comparative biology and taxonomic classification.</title>
        <authorList>
            <person name="Goeker M."/>
        </authorList>
    </citation>
    <scope>NUCLEOTIDE SEQUENCE [LARGE SCALE GENOMIC DNA]</scope>
    <source>
        <strain evidence="1 2">DSM 17196</strain>
    </source>
</reference>
<dbReference type="Proteomes" id="UP000292262">
    <property type="component" value="Unassembled WGS sequence"/>
</dbReference>
<protein>
    <recommendedName>
        <fullName evidence="3">Lipoprotein</fullName>
    </recommendedName>
</protein>
<organism evidence="1 2">
    <name type="scientific">Aquimarina brevivitae</name>
    <dbReference type="NCBI Taxonomy" id="323412"/>
    <lineage>
        <taxon>Bacteria</taxon>
        <taxon>Pseudomonadati</taxon>
        <taxon>Bacteroidota</taxon>
        <taxon>Flavobacteriia</taxon>
        <taxon>Flavobacteriales</taxon>
        <taxon>Flavobacteriaceae</taxon>
        <taxon>Aquimarina</taxon>
    </lineage>
</organism>
<dbReference type="PROSITE" id="PS51257">
    <property type="entry name" value="PROKAR_LIPOPROTEIN"/>
    <property type="match status" value="1"/>
</dbReference>
<name>A0A4Q7PF54_9FLAO</name>
<dbReference type="AlphaFoldDB" id="A0A4Q7PF54"/>
<gene>
    <name evidence="1" type="ORF">EV197_0285</name>
</gene>
<accession>A0A4Q7PF54</accession>